<dbReference type="AlphaFoldDB" id="A0A8J2S2L3"/>
<dbReference type="GO" id="GO:0003723">
    <property type="term" value="F:RNA binding"/>
    <property type="evidence" value="ECO:0007669"/>
    <property type="project" value="UniProtKB-UniRule"/>
</dbReference>
<feature type="domain" description="RRM" evidence="7">
    <location>
        <begin position="233"/>
        <end position="305"/>
    </location>
</feature>
<dbReference type="EMBL" id="CAKKLH010000314">
    <property type="protein sequence ID" value="CAH0111588.1"/>
    <property type="molecule type" value="Genomic_DNA"/>
</dbReference>
<dbReference type="NCBIfam" id="TIGR01648">
    <property type="entry name" value="hnRNP-R-Q"/>
    <property type="match status" value="1"/>
</dbReference>
<feature type="region of interest" description="Disordered" evidence="6">
    <location>
        <begin position="307"/>
        <end position="340"/>
    </location>
</feature>
<evidence type="ECO:0000313" key="9">
    <source>
        <dbReference type="Proteomes" id="UP000789390"/>
    </source>
</evidence>
<evidence type="ECO:0000313" key="8">
    <source>
        <dbReference type="EMBL" id="CAH0111588.1"/>
    </source>
</evidence>
<keyword evidence="9" id="KW-1185">Reference proteome</keyword>
<evidence type="ECO:0000256" key="2">
    <source>
        <dbReference type="ARBA" id="ARBA00022490"/>
    </source>
</evidence>
<dbReference type="InterPro" id="IPR000504">
    <property type="entry name" value="RRM_dom"/>
</dbReference>
<dbReference type="Gene3D" id="3.30.70.330">
    <property type="match status" value="3"/>
</dbReference>
<evidence type="ECO:0000256" key="6">
    <source>
        <dbReference type="SAM" id="MobiDB-lite"/>
    </source>
</evidence>
<dbReference type="FunFam" id="3.30.70.330:FF:000022">
    <property type="entry name" value="APOBEC1 complementation factor isoform X1"/>
    <property type="match status" value="1"/>
</dbReference>
<dbReference type="Proteomes" id="UP000789390">
    <property type="component" value="Unassembled WGS sequence"/>
</dbReference>
<evidence type="ECO:0000256" key="4">
    <source>
        <dbReference type="ARBA" id="ARBA00022884"/>
    </source>
</evidence>
<dbReference type="InterPro" id="IPR012677">
    <property type="entry name" value="Nucleotide-bd_a/b_plait_sf"/>
</dbReference>
<evidence type="ECO:0000256" key="3">
    <source>
        <dbReference type="ARBA" id="ARBA00022737"/>
    </source>
</evidence>
<name>A0A8J2S2L3_9CRUS</name>
<dbReference type="InterPro" id="IPR006535">
    <property type="entry name" value="HnRNP_R/Q_splicing_fac"/>
</dbReference>
<dbReference type="CDD" id="cd12249">
    <property type="entry name" value="RRM1_hnRNPR_like"/>
    <property type="match status" value="1"/>
</dbReference>
<sequence length="529" mass="59655">MGSCKENELDEILAIQKREENLMKLIQETGCEIIQENGQRKFGGPPPNWEGPPPPKGTEIFVGKLPRDVFEDELYRIFSTIGVIYELRLMMDFSGSNRGFAFIQYANAKDANRAIQLMNNYELRPRHHIGVVKSIDNCRLFIGGIPKNKSREEIQGEMERLTEGVTKVIVYSSITDKTKNRGFAFVEYINHRAASKARRKLIPDRIQLWGKEIAVDWAEPENEIEEDVMSQVTVLYVRNLSLTTTEQVLREIFNRASDDNVQKLKMMRDFAFIHFSSREKAEQAMCSMNHAEINGTTIEITWAKPVKEKKAAKSKPPSRKTSSVSMNSVSSTSSYTPCKPTPKFTVSAQNNCMLSPPPRSVQYSPVTLPPCTMMQQLPHPLSAQVPNVFTLPPPFHGGFQSSLTGVPSNPPTTVFSPQGNFMQSATIDLNGNRNYNTLGPMADTNIRVRKTIDPMMFANFGPPLHPQPNWMGEERSRSGMPRDSSKFAFDGLNAQFHKISCNNFNRMGFNGNVNPFQIISPFSSRPMMP</sequence>
<dbReference type="InterPro" id="IPR035979">
    <property type="entry name" value="RBD_domain_sf"/>
</dbReference>
<dbReference type="PROSITE" id="PS50102">
    <property type="entry name" value="RRM"/>
    <property type="match status" value="3"/>
</dbReference>
<dbReference type="SMART" id="SM00360">
    <property type="entry name" value="RRM"/>
    <property type="match status" value="3"/>
</dbReference>
<accession>A0A8J2S2L3</accession>
<evidence type="ECO:0000256" key="5">
    <source>
        <dbReference type="PROSITE-ProRule" id="PRU00176"/>
    </source>
</evidence>
<feature type="compositionally biased region" description="Low complexity" evidence="6">
    <location>
        <begin position="319"/>
        <end position="334"/>
    </location>
</feature>
<keyword evidence="2" id="KW-0963">Cytoplasm</keyword>
<evidence type="ECO:0000259" key="7">
    <source>
        <dbReference type="PROSITE" id="PS50102"/>
    </source>
</evidence>
<feature type="domain" description="RRM" evidence="7">
    <location>
        <begin position="58"/>
        <end position="136"/>
    </location>
</feature>
<evidence type="ECO:0000256" key="1">
    <source>
        <dbReference type="ARBA" id="ARBA00004496"/>
    </source>
</evidence>
<dbReference type="SUPFAM" id="SSF54928">
    <property type="entry name" value="RNA-binding domain, RBD"/>
    <property type="match status" value="2"/>
</dbReference>
<dbReference type="CDD" id="cd12250">
    <property type="entry name" value="RRM2_hnRNPR_like"/>
    <property type="match status" value="1"/>
</dbReference>
<organism evidence="8 9">
    <name type="scientific">Daphnia galeata</name>
    <dbReference type="NCBI Taxonomy" id="27404"/>
    <lineage>
        <taxon>Eukaryota</taxon>
        <taxon>Metazoa</taxon>
        <taxon>Ecdysozoa</taxon>
        <taxon>Arthropoda</taxon>
        <taxon>Crustacea</taxon>
        <taxon>Branchiopoda</taxon>
        <taxon>Diplostraca</taxon>
        <taxon>Cladocera</taxon>
        <taxon>Anomopoda</taxon>
        <taxon>Daphniidae</taxon>
        <taxon>Daphnia</taxon>
    </lineage>
</organism>
<reference evidence="8" key="1">
    <citation type="submission" date="2021-11" db="EMBL/GenBank/DDBJ databases">
        <authorList>
            <person name="Schell T."/>
        </authorList>
    </citation>
    <scope>NUCLEOTIDE SEQUENCE</scope>
    <source>
        <strain evidence="8">M5</strain>
    </source>
</reference>
<comment type="caution">
    <text evidence="8">The sequence shown here is derived from an EMBL/GenBank/DDBJ whole genome shotgun (WGS) entry which is preliminary data.</text>
</comment>
<dbReference type="FunFam" id="3.30.70.330:FF:001396">
    <property type="entry name" value="APOBEC1 complementation factor"/>
    <property type="match status" value="1"/>
</dbReference>
<keyword evidence="4 5" id="KW-0694">RNA-binding</keyword>
<dbReference type="Pfam" id="PF00076">
    <property type="entry name" value="RRM_1"/>
    <property type="match status" value="3"/>
</dbReference>
<dbReference type="OrthoDB" id="3800936at2759"/>
<comment type="subcellular location">
    <subcellularLocation>
        <location evidence="1">Cytoplasm</location>
    </subcellularLocation>
</comment>
<gene>
    <name evidence="8" type="ORF">DGAL_LOCUS15236</name>
</gene>
<feature type="region of interest" description="Disordered" evidence="6">
    <location>
        <begin position="463"/>
        <end position="482"/>
    </location>
</feature>
<keyword evidence="3" id="KW-0677">Repeat</keyword>
<dbReference type="GO" id="GO:0005737">
    <property type="term" value="C:cytoplasm"/>
    <property type="evidence" value="ECO:0007669"/>
    <property type="project" value="UniProtKB-SubCell"/>
</dbReference>
<protein>
    <recommendedName>
        <fullName evidence="7">RRM domain-containing protein</fullName>
    </recommendedName>
</protein>
<dbReference type="PANTHER" id="PTHR21245">
    <property type="entry name" value="HETEROGENEOUS NUCLEAR RIBONUCLEOPROTEIN"/>
    <property type="match status" value="1"/>
</dbReference>
<proteinExistence type="predicted"/>
<feature type="domain" description="RRM" evidence="7">
    <location>
        <begin position="138"/>
        <end position="220"/>
    </location>
</feature>